<evidence type="ECO:0000313" key="2">
    <source>
        <dbReference type="EMBL" id="AGM09065.1"/>
    </source>
</evidence>
<dbReference type="KEGG" id="aoi:AORI_6482"/>
<name>R4T2K5_9PSEU</name>
<accession>R4T2K5</accession>
<keyword evidence="1" id="KW-0472">Membrane</keyword>
<keyword evidence="3" id="KW-1185">Reference proteome</keyword>
<feature type="transmembrane region" description="Helical" evidence="1">
    <location>
        <begin position="41"/>
        <end position="62"/>
    </location>
</feature>
<dbReference type="EMBL" id="CP003410">
    <property type="protein sequence ID" value="AGM09065.1"/>
    <property type="molecule type" value="Genomic_DNA"/>
</dbReference>
<dbReference type="AlphaFoldDB" id="R4T2K5"/>
<protein>
    <submittedName>
        <fullName evidence="2">Uncharacterized protein</fullName>
    </submittedName>
</protein>
<keyword evidence="1" id="KW-0812">Transmembrane</keyword>
<gene>
    <name evidence="2" type="ORF">AORI_6482</name>
</gene>
<sequence>MMTMASRSPFRWLTRWADWFEERGVYVPGEESRAVDPMRDFGWLIVAWVSGLAIFILFFAFAV</sequence>
<organism evidence="2 3">
    <name type="scientific">Amycolatopsis keratiniphila</name>
    <dbReference type="NCBI Taxonomy" id="129921"/>
    <lineage>
        <taxon>Bacteria</taxon>
        <taxon>Bacillati</taxon>
        <taxon>Actinomycetota</taxon>
        <taxon>Actinomycetes</taxon>
        <taxon>Pseudonocardiales</taxon>
        <taxon>Pseudonocardiaceae</taxon>
        <taxon>Amycolatopsis</taxon>
        <taxon>Amycolatopsis japonica group</taxon>
    </lineage>
</organism>
<evidence type="ECO:0000256" key="1">
    <source>
        <dbReference type="SAM" id="Phobius"/>
    </source>
</evidence>
<evidence type="ECO:0000313" key="3">
    <source>
        <dbReference type="Proteomes" id="UP000013968"/>
    </source>
</evidence>
<dbReference type="PATRIC" id="fig|1156913.3.peg.6613"/>
<dbReference type="Proteomes" id="UP000013968">
    <property type="component" value="Chromosome"/>
</dbReference>
<proteinExistence type="predicted"/>
<dbReference type="HOGENOM" id="CLU_2939026_0_0_11"/>
<reference evidence="2 3" key="1">
    <citation type="journal article" date="2013" name="BMC Genomics">
        <title>ContigScape: a Cytoscape plugin facilitating microbial genome gap closing.</title>
        <authorList>
            <person name="Tang B."/>
            <person name="Wang Q."/>
            <person name="Yang M."/>
            <person name="Xie F."/>
            <person name="Zhu Y."/>
            <person name="Zhuo Y."/>
            <person name="Wang S."/>
            <person name="Gao H."/>
            <person name="Ding X."/>
            <person name="Zhang L."/>
            <person name="Zhao G."/>
            <person name="Zheng H."/>
        </authorList>
    </citation>
    <scope>NUCLEOTIDE SEQUENCE [LARGE SCALE GENOMIC DNA]</scope>
    <source>
        <strain evidence="2 3">HCCB10007</strain>
    </source>
</reference>
<keyword evidence="1" id="KW-1133">Transmembrane helix</keyword>